<dbReference type="GO" id="GO:0005737">
    <property type="term" value="C:cytoplasm"/>
    <property type="evidence" value="ECO:0007669"/>
    <property type="project" value="TreeGrafter"/>
</dbReference>
<dbReference type="PANTHER" id="PTHR16305:SF28">
    <property type="entry name" value="GUANYLATE CYCLASE DOMAIN-CONTAINING PROTEIN"/>
    <property type="match status" value="1"/>
</dbReference>
<evidence type="ECO:0000256" key="2">
    <source>
        <dbReference type="ARBA" id="ARBA00022840"/>
    </source>
</evidence>
<dbReference type="PANTHER" id="PTHR16305">
    <property type="entry name" value="TESTICULAR SOLUBLE ADENYLYL CYCLASE"/>
    <property type="match status" value="1"/>
</dbReference>
<dbReference type="InterPro" id="IPR049945">
    <property type="entry name" value="AAA_22"/>
</dbReference>
<dbReference type="GO" id="GO:0005524">
    <property type="term" value="F:ATP binding"/>
    <property type="evidence" value="ECO:0007669"/>
    <property type="project" value="UniProtKB-KW"/>
</dbReference>
<organism evidence="4 5">
    <name type="scientific">Gordonia hongkongensis</name>
    <dbReference type="NCBI Taxonomy" id="1701090"/>
    <lineage>
        <taxon>Bacteria</taxon>
        <taxon>Bacillati</taxon>
        <taxon>Actinomycetota</taxon>
        <taxon>Actinomycetes</taxon>
        <taxon>Mycobacteriales</taxon>
        <taxon>Gordoniaceae</taxon>
        <taxon>Gordonia</taxon>
    </lineage>
</organism>
<dbReference type="SUPFAM" id="SSF52540">
    <property type="entry name" value="P-loop containing nucleoside triphosphate hydrolases"/>
    <property type="match status" value="1"/>
</dbReference>
<dbReference type="GO" id="GO:0004016">
    <property type="term" value="F:adenylate cyclase activity"/>
    <property type="evidence" value="ECO:0007669"/>
    <property type="project" value="TreeGrafter"/>
</dbReference>
<reference evidence="4" key="1">
    <citation type="submission" date="2023-04" db="EMBL/GenBank/DDBJ databases">
        <title>Complete genome sequence of a phthalic acid esters degrading bacterial strain.</title>
        <authorList>
            <person name="Weng L."/>
            <person name="Jia Y."/>
            <person name="Ren L."/>
        </authorList>
    </citation>
    <scope>NUCLEOTIDE SEQUENCE</scope>
    <source>
        <strain evidence="4">RL-LY01</strain>
    </source>
</reference>
<keyword evidence="1" id="KW-0547">Nucleotide-binding</keyword>
<proteinExistence type="predicted"/>
<dbReference type="EMBL" id="CP121270">
    <property type="protein sequence ID" value="WFP25118.1"/>
    <property type="molecule type" value="Genomic_DNA"/>
</dbReference>
<dbReference type="Gene3D" id="1.10.10.10">
    <property type="entry name" value="Winged helix-like DNA-binding domain superfamily/Winged helix DNA-binding domain"/>
    <property type="match status" value="1"/>
</dbReference>
<protein>
    <submittedName>
        <fullName evidence="4">LuxR C-terminal-related transcriptional regulator</fullName>
    </submittedName>
</protein>
<evidence type="ECO:0000256" key="1">
    <source>
        <dbReference type="ARBA" id="ARBA00022741"/>
    </source>
</evidence>
<feature type="domain" description="HTH luxR-type" evidence="3">
    <location>
        <begin position="844"/>
        <end position="909"/>
    </location>
</feature>
<gene>
    <name evidence="4" type="ORF">P9A14_00870</name>
</gene>
<dbReference type="Pfam" id="PF13401">
    <property type="entry name" value="AAA_22"/>
    <property type="match status" value="1"/>
</dbReference>
<dbReference type="Proteomes" id="UP001213504">
    <property type="component" value="Chromosome"/>
</dbReference>
<dbReference type="GO" id="GO:0016887">
    <property type="term" value="F:ATP hydrolysis activity"/>
    <property type="evidence" value="ECO:0007669"/>
    <property type="project" value="InterPro"/>
</dbReference>
<dbReference type="InterPro" id="IPR000792">
    <property type="entry name" value="Tscrpt_reg_LuxR_C"/>
</dbReference>
<dbReference type="RefSeq" id="WP_278072535.1">
    <property type="nucleotide sequence ID" value="NZ_CP121270.1"/>
</dbReference>
<dbReference type="SUPFAM" id="SSF46894">
    <property type="entry name" value="C-terminal effector domain of the bipartite response regulators"/>
    <property type="match status" value="1"/>
</dbReference>
<evidence type="ECO:0000313" key="5">
    <source>
        <dbReference type="Proteomes" id="UP001213504"/>
    </source>
</evidence>
<evidence type="ECO:0000259" key="3">
    <source>
        <dbReference type="PROSITE" id="PS50043"/>
    </source>
</evidence>
<sequence>MLASQSADRRAVVDEMHDFVAAAQRDSGSARRGVGVITAGPGAGKTHTLRELASATDGSVRTVRADELSWRQPFGLAGQLLGVDLPTPVPDGFDDDLYARVDTLCADGPLVLVVDDAHHADAATLELLSRLVPATRVLPLVMLLGRRPLPERDLLNRLVARVEVVDWSLPPLGADEVHRISIETVGAAPDVELFGLLGASGGNPMHVISVLRALQQSGGLRIVDGHAAVDARTASGVPSGLEDAIAEHVALLDGRARELTQKLAVWGRPATLAQLAAVDAVPPASLVGPAQSAIDAGIVGVDDGGALRFTHDLYADVTYGQLDPMLRSVLHDAIASHPSTRHDPQSVAHHRIASGSDESAMFAAVRRAESELASTPAVAAELLETLAGTARPSAGVNTALALALARTGQLDRASRVAEDGMGLATEIAEFAELHRILLFALIAKGDTDRVRDLIDETLQLPVDDGVAGTLTDLRHYVGILDGRAPAPDTPFFDVERDASTRSVSGLIAEALRRFLRGEVEEALGIALLASRRDAAESAGGTLSTSSADIWPSLIEQYAHGPAAAADLLAGAARLRSSRGADWMTAYHEFTRGGIALGLGDLDDSAASFDAGLDRADSADMGWKSMAVGGRAMVDVLRGDLAAASTRLDAWDDTGLPDQFGFPVPTRARALLLEANRKLRAAATTAGRAWDHGRRFGLYSWLPTVVLETARIGARAGDTALLGSILDGLDEFPVPPARPMSGPVAVARAMCSVVLHDADPLTIVHAADEYAEIVQAVGDRQSEACMWEEAACAVALSGDRDRARELARRAMRLTRAMGASTSSARVASRLRPLGIRLDPAARDRRTHGWDSLTKTETTVAELVAAGMSGGEIADRLFISTRTVQTHVSHALAKLGLRTRVELAAFVVGRQQN</sequence>
<dbReference type="PRINTS" id="PR00038">
    <property type="entry name" value="HTHLUXR"/>
</dbReference>
<dbReference type="InterPro" id="IPR016032">
    <property type="entry name" value="Sig_transdc_resp-reg_C-effctor"/>
</dbReference>
<dbReference type="PROSITE" id="PS50043">
    <property type="entry name" value="HTH_LUXR_2"/>
    <property type="match status" value="1"/>
</dbReference>
<dbReference type="InterPro" id="IPR027417">
    <property type="entry name" value="P-loop_NTPase"/>
</dbReference>
<accession>A0AAX3T8B6</accession>
<name>A0AAX3T8B6_9ACTN</name>
<dbReference type="SMART" id="SM00421">
    <property type="entry name" value="HTH_LUXR"/>
    <property type="match status" value="1"/>
</dbReference>
<dbReference type="Pfam" id="PF00196">
    <property type="entry name" value="GerE"/>
    <property type="match status" value="1"/>
</dbReference>
<dbReference type="GO" id="GO:0003677">
    <property type="term" value="F:DNA binding"/>
    <property type="evidence" value="ECO:0007669"/>
    <property type="project" value="InterPro"/>
</dbReference>
<dbReference type="CDD" id="cd06170">
    <property type="entry name" value="LuxR_C_like"/>
    <property type="match status" value="1"/>
</dbReference>
<dbReference type="GO" id="GO:0006355">
    <property type="term" value="P:regulation of DNA-templated transcription"/>
    <property type="evidence" value="ECO:0007669"/>
    <property type="project" value="InterPro"/>
</dbReference>
<dbReference type="AlphaFoldDB" id="A0AAX3T8B6"/>
<dbReference type="InterPro" id="IPR036388">
    <property type="entry name" value="WH-like_DNA-bd_sf"/>
</dbReference>
<evidence type="ECO:0000313" key="4">
    <source>
        <dbReference type="EMBL" id="WFP25118.1"/>
    </source>
</evidence>
<keyword evidence="2" id="KW-0067">ATP-binding</keyword>